<dbReference type="PANTHER" id="PTHR43751">
    <property type="entry name" value="SULFATASE"/>
    <property type="match status" value="1"/>
</dbReference>
<feature type="domain" description="Sulfatase N-terminal" evidence="1">
    <location>
        <begin position="63"/>
        <end position="427"/>
    </location>
</feature>
<dbReference type="Gene3D" id="3.30.1120.10">
    <property type="match status" value="1"/>
</dbReference>
<accession>A0AAE7NS42</accession>
<dbReference type="InterPro" id="IPR000917">
    <property type="entry name" value="Sulfatase_N"/>
</dbReference>
<evidence type="ECO:0000313" key="3">
    <source>
        <dbReference type="Proteomes" id="UP000594015"/>
    </source>
</evidence>
<dbReference type="SUPFAM" id="SSF53649">
    <property type="entry name" value="Alkaline phosphatase-like"/>
    <property type="match status" value="1"/>
</dbReference>
<dbReference type="PANTHER" id="PTHR43751:SF2">
    <property type="entry name" value="SULFATASE N-TERMINAL DOMAIN-CONTAINING PROTEIN"/>
    <property type="match status" value="1"/>
</dbReference>
<dbReference type="InterPro" id="IPR052701">
    <property type="entry name" value="GAG_Ulvan_Degrading_Sulfatases"/>
</dbReference>
<dbReference type="PROSITE" id="PS51318">
    <property type="entry name" value="TAT"/>
    <property type="match status" value="1"/>
</dbReference>
<reference evidence="2 3" key="1">
    <citation type="submission" date="2018-06" db="EMBL/GenBank/DDBJ databases">
        <title>Comparative genomics of Bradyrhizobium nodulating Arachidis hypogaea.</title>
        <authorList>
            <person name="Li Y."/>
        </authorList>
    </citation>
    <scope>NUCLEOTIDE SEQUENCE [LARGE SCALE GENOMIC DNA]</scope>
    <source>
        <strain evidence="2 3">CCBAU 051107</strain>
    </source>
</reference>
<dbReference type="CDD" id="cd16142">
    <property type="entry name" value="ARS_like"/>
    <property type="match status" value="1"/>
</dbReference>
<dbReference type="InterPro" id="IPR017850">
    <property type="entry name" value="Alkaline_phosphatase_core_sf"/>
</dbReference>
<dbReference type="AlphaFoldDB" id="A0AAE7NS42"/>
<dbReference type="KEGG" id="barh:WN72_25640"/>
<organism evidence="2 3">
    <name type="scientific">Bradyrhizobium arachidis</name>
    <dbReference type="NCBI Taxonomy" id="858423"/>
    <lineage>
        <taxon>Bacteria</taxon>
        <taxon>Pseudomonadati</taxon>
        <taxon>Pseudomonadota</taxon>
        <taxon>Alphaproteobacteria</taxon>
        <taxon>Hyphomicrobiales</taxon>
        <taxon>Nitrobacteraceae</taxon>
        <taxon>Bradyrhizobium</taxon>
    </lineage>
</organism>
<dbReference type="Pfam" id="PF00884">
    <property type="entry name" value="Sulfatase"/>
    <property type="match status" value="1"/>
</dbReference>
<protein>
    <submittedName>
        <fullName evidence="2">Arylsulfatase</fullName>
    </submittedName>
</protein>
<evidence type="ECO:0000313" key="2">
    <source>
        <dbReference type="EMBL" id="QOZ69320.1"/>
    </source>
</evidence>
<evidence type="ECO:0000259" key="1">
    <source>
        <dbReference type="Pfam" id="PF00884"/>
    </source>
</evidence>
<dbReference type="Proteomes" id="UP000594015">
    <property type="component" value="Chromosome"/>
</dbReference>
<dbReference type="RefSeq" id="WP_092217294.1">
    <property type="nucleotide sequence ID" value="NZ_CP030050.1"/>
</dbReference>
<dbReference type="Gene3D" id="3.40.720.10">
    <property type="entry name" value="Alkaline Phosphatase, subunit A"/>
    <property type="match status" value="1"/>
</dbReference>
<sequence>MRNDDIPKNSKRAELTSAGLKRRDLLLSGTSLVAASALSAVGLTSPAQAQQRPGAPAADGKRPNIVVIMGDDVGWFNIGAYHRGIMSGKTPNLDKLASEGMMFTDYYAEASCTAGRANFITGELPIRTGLTTVGQAGADVGIPVEAATLATALKAQGYATGQFGKNHLGDLNKYLPTVHGFDEFFGYLYHLDAMSDPYWYSFPANQDYYNKNGPRSLIHSYATDTDDPTEMPRWGKIGKQKIIDEGPLPPFPDMSNVPNMHDLPFLKAKYDMTTFDEVLVKSSSDFMDRAKRDGKPFFVWHNTTRMHVWTFLSKKYSAMQNSETNYGLEEAGMTQMDDSIGALLKHLDDIGETNNTIVIFTTDNGAEVFTWPDGGMTPFKNTKGTVGEGGFRVPCIIRWPGVIKPGTVENQIMSGLDWFPTLVAAAGNPNIGEQLLKGVKLGERTYKNHLDGYNQMDLLTGKGPSKRHEIFYFGGAQLGAVRIDNFKFQFYQQPWGWPGEKTTTDMPSMVNIRQDPFERTPFIRGESSNAGAFGYGNDFFAREFWRFVLVQEYVGKLALTAIEYPPMQDPASFNLESVKKKIEEMVKHREGQ</sequence>
<dbReference type="InterPro" id="IPR006311">
    <property type="entry name" value="TAT_signal"/>
</dbReference>
<dbReference type="EMBL" id="CP030050">
    <property type="protein sequence ID" value="QOZ69320.1"/>
    <property type="molecule type" value="Genomic_DNA"/>
</dbReference>
<gene>
    <name evidence="2" type="ORF">WN72_25640</name>
</gene>
<proteinExistence type="predicted"/>
<name>A0AAE7NS42_9BRAD</name>